<evidence type="ECO:0000313" key="7">
    <source>
        <dbReference type="Proteomes" id="UP000076925"/>
    </source>
</evidence>
<dbReference type="PANTHER" id="PTHR45138">
    <property type="entry name" value="REGULATORY COMPONENTS OF SENSORY TRANSDUCTION SYSTEM"/>
    <property type="match status" value="1"/>
</dbReference>
<dbReference type="InterPro" id="IPR000160">
    <property type="entry name" value="GGDEF_dom"/>
</dbReference>
<dbReference type="InterPro" id="IPR003018">
    <property type="entry name" value="GAF"/>
</dbReference>
<reference evidence="6 7" key="1">
    <citation type="journal article" date="2013" name="Genome Biol. Evol.">
        <title>Genomes of Stigonematalean cyanobacteria (subsection V) and the evolution of oxygenic photosynthesis from prokaryotes to plastids.</title>
        <authorList>
            <person name="Dagan T."/>
            <person name="Roettger M."/>
            <person name="Stucken K."/>
            <person name="Landan G."/>
            <person name="Koch R."/>
            <person name="Major P."/>
            <person name="Gould S.B."/>
            <person name="Goremykin V.V."/>
            <person name="Rippka R."/>
            <person name="Tandeau de Marsac N."/>
            <person name="Gugger M."/>
            <person name="Lockhart P.J."/>
            <person name="Allen J.F."/>
            <person name="Brune I."/>
            <person name="Maus I."/>
            <person name="Puhler A."/>
            <person name="Martin W.F."/>
        </authorList>
    </citation>
    <scope>NUCLEOTIDE SEQUENCE [LARGE SCALE GENOMIC DNA]</scope>
    <source>
        <strain evidence="6 7">PCC 7110</strain>
    </source>
</reference>
<dbReference type="InterPro" id="IPR050469">
    <property type="entry name" value="Diguanylate_Cyclase"/>
</dbReference>
<feature type="domain" description="GGDEF" evidence="5">
    <location>
        <begin position="362"/>
        <end position="499"/>
    </location>
</feature>
<dbReference type="InterPro" id="IPR029787">
    <property type="entry name" value="Nucleotide_cyclase"/>
</dbReference>
<keyword evidence="2" id="KW-0418">Kinase</keyword>
<dbReference type="PROSITE" id="PS50110">
    <property type="entry name" value="RESPONSE_REGULATORY"/>
    <property type="match status" value="1"/>
</dbReference>
<dbReference type="RefSeq" id="WP_017740598.1">
    <property type="nucleotide sequence ID" value="NZ_KQ976354.1"/>
</dbReference>
<dbReference type="SMART" id="SM00448">
    <property type="entry name" value="REC"/>
    <property type="match status" value="1"/>
</dbReference>
<dbReference type="PANTHER" id="PTHR45138:SF9">
    <property type="entry name" value="DIGUANYLATE CYCLASE DGCM-RELATED"/>
    <property type="match status" value="1"/>
</dbReference>
<feature type="domain" description="Response regulatory" evidence="4">
    <location>
        <begin position="12"/>
        <end position="128"/>
    </location>
</feature>
<dbReference type="GO" id="GO:0016301">
    <property type="term" value="F:kinase activity"/>
    <property type="evidence" value="ECO:0007669"/>
    <property type="project" value="UniProtKB-KW"/>
</dbReference>
<sequence length="503" mass="56181">MNFASSQKSKATILVVDDTPANLRLLVNVLQQNGYKVRPVPDGNLALQVVQTSPPDLILLDILMPDLSGYEVCQKLKADPNTKDIPIIFLSALSEGLDKAKAFHLGGADYITKPFQVEEVLARIANQLALRSLQIQLQQTNQELCQQNAQLQLLLTATEEISSATSIDSALSNVLALICQTIGWDLGEAWIVNSEGTALECSQGWYASDPELSKFRDESHKLTFSPNVGLPGRIWVSKQPEWLFDVSEDEDNLFYHRNLADQVGLKAAFGVPILFKEEFLAILVFLSKNAITPQPRVLELVTAIASQIGSLIQSKKSEVALYQANHELERLINLDGLTQVANRRRFDQVLEFEWSRLRREQLPLSLILCDVDYFKRYNDTYGHIAGDVCLQKIAQAIDNSVKRPADLVARYGGEEFAVLLPNTTLEGAMKVAELIQQQIQELYLLHVESYISQYVTLSLGISTLVPTHEESKEMLIRVADRALYEAKKRGRNCIVAESVTSDQ</sequence>
<dbReference type="SMART" id="SM00065">
    <property type="entry name" value="GAF"/>
    <property type="match status" value="1"/>
</dbReference>
<keyword evidence="1" id="KW-0808">Transferase</keyword>
<keyword evidence="7" id="KW-1185">Reference proteome</keyword>
<dbReference type="GO" id="GO:0052621">
    <property type="term" value="F:diguanylate cyclase activity"/>
    <property type="evidence" value="ECO:0007669"/>
    <property type="project" value="TreeGrafter"/>
</dbReference>
<dbReference type="Pfam" id="PF00072">
    <property type="entry name" value="Response_reg"/>
    <property type="match status" value="1"/>
</dbReference>
<dbReference type="EMBL" id="ANNX02000033">
    <property type="protein sequence ID" value="KYC39620.1"/>
    <property type="molecule type" value="Genomic_DNA"/>
</dbReference>
<dbReference type="Gene3D" id="3.30.450.40">
    <property type="match status" value="1"/>
</dbReference>
<evidence type="ECO:0000313" key="6">
    <source>
        <dbReference type="EMBL" id="KYC39620.1"/>
    </source>
</evidence>
<gene>
    <name evidence="6" type="ORF">WA1_30210</name>
</gene>
<dbReference type="Proteomes" id="UP000076925">
    <property type="component" value="Unassembled WGS sequence"/>
</dbReference>
<dbReference type="InterPro" id="IPR011006">
    <property type="entry name" value="CheY-like_superfamily"/>
</dbReference>
<dbReference type="Pfam" id="PF00990">
    <property type="entry name" value="GGDEF"/>
    <property type="match status" value="1"/>
</dbReference>
<dbReference type="AlphaFoldDB" id="A0A139X4L1"/>
<dbReference type="InterPro" id="IPR043128">
    <property type="entry name" value="Rev_trsase/Diguanyl_cyclase"/>
</dbReference>
<dbReference type="Gene3D" id="3.40.50.2300">
    <property type="match status" value="1"/>
</dbReference>
<protein>
    <submittedName>
        <fullName evidence="6">Diguanylate cyclase</fullName>
    </submittedName>
</protein>
<dbReference type="NCBIfam" id="TIGR00254">
    <property type="entry name" value="GGDEF"/>
    <property type="match status" value="1"/>
</dbReference>
<feature type="modified residue" description="4-aspartylphosphate" evidence="3">
    <location>
        <position position="61"/>
    </location>
</feature>
<dbReference type="Pfam" id="PF13185">
    <property type="entry name" value="GAF_2"/>
    <property type="match status" value="1"/>
</dbReference>
<dbReference type="GO" id="GO:0000160">
    <property type="term" value="P:phosphorelay signal transduction system"/>
    <property type="evidence" value="ECO:0007669"/>
    <property type="project" value="InterPro"/>
</dbReference>
<evidence type="ECO:0000259" key="4">
    <source>
        <dbReference type="PROSITE" id="PS50110"/>
    </source>
</evidence>
<dbReference type="STRING" id="128403.WA1_30210"/>
<dbReference type="GO" id="GO:0005886">
    <property type="term" value="C:plasma membrane"/>
    <property type="evidence" value="ECO:0007669"/>
    <property type="project" value="TreeGrafter"/>
</dbReference>
<dbReference type="CDD" id="cd01949">
    <property type="entry name" value="GGDEF"/>
    <property type="match status" value="1"/>
</dbReference>
<evidence type="ECO:0000256" key="1">
    <source>
        <dbReference type="ARBA" id="ARBA00022679"/>
    </source>
</evidence>
<dbReference type="SUPFAM" id="SSF52172">
    <property type="entry name" value="CheY-like"/>
    <property type="match status" value="1"/>
</dbReference>
<evidence type="ECO:0000256" key="3">
    <source>
        <dbReference type="PROSITE-ProRule" id="PRU00169"/>
    </source>
</evidence>
<dbReference type="Gene3D" id="3.30.70.270">
    <property type="match status" value="1"/>
</dbReference>
<dbReference type="SMART" id="SM00267">
    <property type="entry name" value="GGDEF"/>
    <property type="match status" value="1"/>
</dbReference>
<dbReference type="PROSITE" id="PS50887">
    <property type="entry name" value="GGDEF"/>
    <property type="match status" value="1"/>
</dbReference>
<dbReference type="SUPFAM" id="SSF55073">
    <property type="entry name" value="Nucleotide cyclase"/>
    <property type="match status" value="1"/>
</dbReference>
<organism evidence="6 7">
    <name type="scientific">Scytonema hofmannii PCC 7110</name>
    <dbReference type="NCBI Taxonomy" id="128403"/>
    <lineage>
        <taxon>Bacteria</taxon>
        <taxon>Bacillati</taxon>
        <taxon>Cyanobacteriota</taxon>
        <taxon>Cyanophyceae</taxon>
        <taxon>Nostocales</taxon>
        <taxon>Scytonemataceae</taxon>
        <taxon>Scytonema</taxon>
    </lineage>
</organism>
<dbReference type="InterPro" id="IPR029016">
    <property type="entry name" value="GAF-like_dom_sf"/>
</dbReference>
<dbReference type="GO" id="GO:0043709">
    <property type="term" value="P:cell adhesion involved in single-species biofilm formation"/>
    <property type="evidence" value="ECO:0007669"/>
    <property type="project" value="TreeGrafter"/>
</dbReference>
<dbReference type="GO" id="GO:1902201">
    <property type="term" value="P:negative regulation of bacterial-type flagellum-dependent cell motility"/>
    <property type="evidence" value="ECO:0007669"/>
    <property type="project" value="TreeGrafter"/>
</dbReference>
<evidence type="ECO:0000259" key="5">
    <source>
        <dbReference type="PROSITE" id="PS50887"/>
    </source>
</evidence>
<accession>A0A139X4L1</accession>
<proteinExistence type="predicted"/>
<dbReference type="InterPro" id="IPR001789">
    <property type="entry name" value="Sig_transdc_resp-reg_receiver"/>
</dbReference>
<dbReference type="FunFam" id="3.30.70.270:FF:000001">
    <property type="entry name" value="Diguanylate cyclase domain protein"/>
    <property type="match status" value="1"/>
</dbReference>
<dbReference type="OrthoDB" id="453368at2"/>
<comment type="caution">
    <text evidence="6">The sequence shown here is derived from an EMBL/GenBank/DDBJ whole genome shotgun (WGS) entry which is preliminary data.</text>
</comment>
<dbReference type="CDD" id="cd19920">
    <property type="entry name" value="REC_PA4781-like"/>
    <property type="match status" value="1"/>
</dbReference>
<dbReference type="SUPFAM" id="SSF55781">
    <property type="entry name" value="GAF domain-like"/>
    <property type="match status" value="1"/>
</dbReference>
<evidence type="ECO:0000256" key="2">
    <source>
        <dbReference type="ARBA" id="ARBA00022777"/>
    </source>
</evidence>
<keyword evidence="3" id="KW-0597">Phosphoprotein</keyword>
<name>A0A139X4L1_9CYAN</name>